<evidence type="ECO:0000313" key="2">
    <source>
        <dbReference type="EMBL" id="KAJ3659583.1"/>
    </source>
</evidence>
<name>A0AA38IQ59_9CUCU</name>
<evidence type="ECO:0000259" key="1">
    <source>
        <dbReference type="Pfam" id="PF16087"/>
    </source>
</evidence>
<dbReference type="PANTHER" id="PTHR47326:SF1">
    <property type="entry name" value="HTH PSQ-TYPE DOMAIN-CONTAINING PROTEIN"/>
    <property type="match status" value="1"/>
</dbReference>
<protein>
    <recommendedName>
        <fullName evidence="1">DUF4817 domain-containing protein</fullName>
    </recommendedName>
</protein>
<dbReference type="Proteomes" id="UP001168821">
    <property type="component" value="Unassembled WGS sequence"/>
</dbReference>
<dbReference type="InterPro" id="IPR036397">
    <property type="entry name" value="RNaseH_sf"/>
</dbReference>
<proteinExistence type="predicted"/>
<dbReference type="InterPro" id="IPR032135">
    <property type="entry name" value="DUF4817"/>
</dbReference>
<dbReference type="EMBL" id="JALNTZ010000003">
    <property type="protein sequence ID" value="KAJ3659583.1"/>
    <property type="molecule type" value="Genomic_DNA"/>
</dbReference>
<dbReference type="AlphaFoldDB" id="A0AA38IQ59"/>
<dbReference type="GO" id="GO:0003676">
    <property type="term" value="F:nucleic acid binding"/>
    <property type="evidence" value="ECO:0007669"/>
    <property type="project" value="InterPro"/>
</dbReference>
<feature type="domain" description="DUF4817" evidence="1">
    <location>
        <begin position="2"/>
        <end position="45"/>
    </location>
</feature>
<keyword evidence="3" id="KW-1185">Reference proteome</keyword>
<evidence type="ECO:0000313" key="3">
    <source>
        <dbReference type="Proteomes" id="UP001168821"/>
    </source>
</evidence>
<accession>A0AA38IQ59</accession>
<dbReference type="Pfam" id="PF16087">
    <property type="entry name" value="DUF4817"/>
    <property type="match status" value="1"/>
</dbReference>
<gene>
    <name evidence="2" type="ORF">Zmor_011266</name>
</gene>
<reference evidence="2" key="1">
    <citation type="journal article" date="2023" name="G3 (Bethesda)">
        <title>Whole genome assemblies of Zophobas morio and Tenebrio molitor.</title>
        <authorList>
            <person name="Kaur S."/>
            <person name="Stinson S.A."/>
            <person name="diCenzo G.C."/>
        </authorList>
    </citation>
    <scope>NUCLEOTIDE SEQUENCE</scope>
    <source>
        <strain evidence="2">QUZm001</strain>
    </source>
</reference>
<sequence length="199" mass="23185">MIYGRAFGNAHGAQRLYQEKFPGRRLPHHTTFSAIVQRLRGNGKFQPSTTDRGRERTEHVIDVEPEILEIVKDLPRRVRFCEWLLQKNREQPDFVQKLLTTDEATSTKEGLFNFRNIHIWSNENPYATRETHFRDRFSVNVCAGMVDYNLIAQYVPFPRLTALASLDFLNNDLGPFLENVPLNLRRNGTFMMGPLHIMP</sequence>
<organism evidence="2 3">
    <name type="scientific">Zophobas morio</name>
    <dbReference type="NCBI Taxonomy" id="2755281"/>
    <lineage>
        <taxon>Eukaryota</taxon>
        <taxon>Metazoa</taxon>
        <taxon>Ecdysozoa</taxon>
        <taxon>Arthropoda</taxon>
        <taxon>Hexapoda</taxon>
        <taxon>Insecta</taxon>
        <taxon>Pterygota</taxon>
        <taxon>Neoptera</taxon>
        <taxon>Endopterygota</taxon>
        <taxon>Coleoptera</taxon>
        <taxon>Polyphaga</taxon>
        <taxon>Cucujiformia</taxon>
        <taxon>Tenebrionidae</taxon>
        <taxon>Zophobas</taxon>
    </lineage>
</organism>
<dbReference type="PANTHER" id="PTHR47326">
    <property type="entry name" value="TRANSPOSABLE ELEMENT TC3 TRANSPOSASE-LIKE PROTEIN"/>
    <property type="match status" value="1"/>
</dbReference>
<dbReference type="Gene3D" id="3.30.420.10">
    <property type="entry name" value="Ribonuclease H-like superfamily/Ribonuclease H"/>
    <property type="match status" value="1"/>
</dbReference>
<comment type="caution">
    <text evidence="2">The sequence shown here is derived from an EMBL/GenBank/DDBJ whole genome shotgun (WGS) entry which is preliminary data.</text>
</comment>